<accession>A0A0E9X853</accession>
<dbReference type="EMBL" id="GBXM01010709">
    <property type="protein sequence ID" value="JAH97868.1"/>
    <property type="molecule type" value="Transcribed_RNA"/>
</dbReference>
<sequence length="103" mass="11930">MQTNTPVKTVHNHFFPYSTQESFSTAPFICPSPRDSFCNHQDHIPDFLKMLQGAARQTSKQQAQYSLYYSYKMWTQNLIPNAWDLLRLPPYSCVHDSSISVQA</sequence>
<reference evidence="1" key="1">
    <citation type="submission" date="2014-11" db="EMBL/GenBank/DDBJ databases">
        <authorList>
            <person name="Amaro Gonzalez C."/>
        </authorList>
    </citation>
    <scope>NUCLEOTIDE SEQUENCE</scope>
</reference>
<protein>
    <submittedName>
        <fullName evidence="1">Uncharacterized protein</fullName>
    </submittedName>
</protein>
<evidence type="ECO:0000313" key="1">
    <source>
        <dbReference type="EMBL" id="JAH97868.1"/>
    </source>
</evidence>
<name>A0A0E9X853_ANGAN</name>
<dbReference type="AlphaFoldDB" id="A0A0E9X853"/>
<organism evidence="1">
    <name type="scientific">Anguilla anguilla</name>
    <name type="common">European freshwater eel</name>
    <name type="synonym">Muraena anguilla</name>
    <dbReference type="NCBI Taxonomy" id="7936"/>
    <lineage>
        <taxon>Eukaryota</taxon>
        <taxon>Metazoa</taxon>
        <taxon>Chordata</taxon>
        <taxon>Craniata</taxon>
        <taxon>Vertebrata</taxon>
        <taxon>Euteleostomi</taxon>
        <taxon>Actinopterygii</taxon>
        <taxon>Neopterygii</taxon>
        <taxon>Teleostei</taxon>
        <taxon>Anguilliformes</taxon>
        <taxon>Anguillidae</taxon>
        <taxon>Anguilla</taxon>
    </lineage>
</organism>
<reference evidence="1" key="2">
    <citation type="journal article" date="2015" name="Fish Shellfish Immunol.">
        <title>Early steps in the European eel (Anguilla anguilla)-Vibrio vulnificus interaction in the gills: Role of the RtxA13 toxin.</title>
        <authorList>
            <person name="Callol A."/>
            <person name="Pajuelo D."/>
            <person name="Ebbesson L."/>
            <person name="Teles M."/>
            <person name="MacKenzie S."/>
            <person name="Amaro C."/>
        </authorList>
    </citation>
    <scope>NUCLEOTIDE SEQUENCE</scope>
</reference>
<proteinExistence type="predicted"/>